<evidence type="ECO:0000256" key="1">
    <source>
        <dbReference type="ARBA" id="ARBA00004429"/>
    </source>
</evidence>
<feature type="transmembrane region" description="Helical" evidence="9">
    <location>
        <begin position="93"/>
        <end position="111"/>
    </location>
</feature>
<evidence type="ECO:0000313" key="11">
    <source>
        <dbReference type="Proteomes" id="UP001350748"/>
    </source>
</evidence>
<sequence length="154" mass="16003">MIARGRDERIWMQIDWTHFSPGAALIGGAEIGLAAGLMILLLGRIAGVSGILAGIIPFRREETGWRLAFALGLVAAPLFASLFRAPAPPEFTAGYPLLALAGLLVGFGARLGGGCTSGHGVCGLSRFSLRSVVATVTFMSVAIATVFVVRHVIG</sequence>
<name>A0ABU7XGI7_9HYPH</name>
<accession>A0ABU7XGI7</accession>
<keyword evidence="3" id="KW-1003">Cell membrane</keyword>
<feature type="transmembrane region" description="Helical" evidence="9">
    <location>
        <begin position="132"/>
        <end position="153"/>
    </location>
</feature>
<evidence type="ECO:0000313" key="10">
    <source>
        <dbReference type="EMBL" id="MEF3366264.1"/>
    </source>
</evidence>
<keyword evidence="6 9" id="KW-1133">Transmembrane helix</keyword>
<dbReference type="RefSeq" id="WP_332081247.1">
    <property type="nucleotide sequence ID" value="NZ_JAZHYN010000015.1"/>
</dbReference>
<evidence type="ECO:0000256" key="3">
    <source>
        <dbReference type="ARBA" id="ARBA00022475"/>
    </source>
</evidence>
<evidence type="ECO:0000256" key="9">
    <source>
        <dbReference type="SAM" id="Phobius"/>
    </source>
</evidence>
<evidence type="ECO:0000256" key="4">
    <source>
        <dbReference type="ARBA" id="ARBA00022519"/>
    </source>
</evidence>
<feature type="transmembrane region" description="Helical" evidence="9">
    <location>
        <begin position="31"/>
        <end position="55"/>
    </location>
</feature>
<proteinExistence type="inferred from homology"/>
<evidence type="ECO:0000256" key="2">
    <source>
        <dbReference type="ARBA" id="ARBA00022448"/>
    </source>
</evidence>
<evidence type="ECO:0000256" key="7">
    <source>
        <dbReference type="ARBA" id="ARBA00023136"/>
    </source>
</evidence>
<comment type="caution">
    <text evidence="10">The sequence shown here is derived from an EMBL/GenBank/DDBJ whole genome shotgun (WGS) entry which is preliminary data.</text>
</comment>
<evidence type="ECO:0000256" key="6">
    <source>
        <dbReference type="ARBA" id="ARBA00022989"/>
    </source>
</evidence>
<keyword evidence="5 9" id="KW-0812">Transmembrane</keyword>
<dbReference type="Proteomes" id="UP001350748">
    <property type="component" value="Unassembled WGS sequence"/>
</dbReference>
<protein>
    <submittedName>
        <fullName evidence="10">YeeE/YedE thiosulfate transporter family protein</fullName>
    </submittedName>
</protein>
<dbReference type="InterPro" id="IPR007272">
    <property type="entry name" value="Sulf_transp_TsuA/YedE"/>
</dbReference>
<comment type="similarity">
    <text evidence="8">Belongs to the TsuA/YedE (TC 9.B.102) family.</text>
</comment>
<organism evidence="10 11">
    <name type="scientific">Methylocystis borbori</name>
    <dbReference type="NCBI Taxonomy" id="3118750"/>
    <lineage>
        <taxon>Bacteria</taxon>
        <taxon>Pseudomonadati</taxon>
        <taxon>Pseudomonadota</taxon>
        <taxon>Alphaproteobacteria</taxon>
        <taxon>Hyphomicrobiales</taxon>
        <taxon>Methylocystaceae</taxon>
        <taxon>Methylocystis</taxon>
    </lineage>
</organism>
<dbReference type="PANTHER" id="PTHR30574:SF1">
    <property type="entry name" value="SULPHUR TRANSPORT DOMAIN-CONTAINING PROTEIN"/>
    <property type="match status" value="1"/>
</dbReference>
<dbReference type="PANTHER" id="PTHR30574">
    <property type="entry name" value="INNER MEMBRANE PROTEIN YEDE"/>
    <property type="match status" value="1"/>
</dbReference>
<gene>
    <name evidence="10" type="ORF">V3H18_06900</name>
</gene>
<keyword evidence="11" id="KW-1185">Reference proteome</keyword>
<keyword evidence="2" id="KW-0813">Transport</keyword>
<keyword evidence="4" id="KW-0997">Cell inner membrane</keyword>
<comment type="subcellular location">
    <subcellularLocation>
        <location evidence="1">Cell inner membrane</location>
        <topology evidence="1">Multi-pass membrane protein</topology>
    </subcellularLocation>
</comment>
<evidence type="ECO:0000256" key="5">
    <source>
        <dbReference type="ARBA" id="ARBA00022692"/>
    </source>
</evidence>
<reference evidence="10 11" key="1">
    <citation type="submission" date="2024-02" db="EMBL/GenBank/DDBJ databases">
        <authorList>
            <person name="Grouzdev D."/>
        </authorList>
    </citation>
    <scope>NUCLEOTIDE SEQUENCE [LARGE SCALE GENOMIC DNA]</scope>
    <source>
        <strain evidence="10 11">9N</strain>
    </source>
</reference>
<evidence type="ECO:0000256" key="8">
    <source>
        <dbReference type="ARBA" id="ARBA00035655"/>
    </source>
</evidence>
<keyword evidence="7 9" id="KW-0472">Membrane</keyword>
<dbReference type="EMBL" id="JAZHYN010000015">
    <property type="protein sequence ID" value="MEF3366264.1"/>
    <property type="molecule type" value="Genomic_DNA"/>
</dbReference>
<dbReference type="Pfam" id="PF04143">
    <property type="entry name" value="Sulf_transp"/>
    <property type="match status" value="1"/>
</dbReference>
<feature type="transmembrane region" description="Helical" evidence="9">
    <location>
        <begin position="67"/>
        <end position="87"/>
    </location>
</feature>